<evidence type="ECO:0000313" key="2">
    <source>
        <dbReference type="Proteomes" id="UP000268233"/>
    </source>
</evidence>
<gene>
    <name evidence="1" type="ORF">BDK61_4341</name>
</gene>
<reference evidence="1 2" key="1">
    <citation type="submission" date="2018-10" db="EMBL/GenBank/DDBJ databases">
        <title>Genomic Encyclopedia of Archaeal and Bacterial Type Strains, Phase II (KMG-II): from individual species to whole genera.</title>
        <authorList>
            <person name="Goeker M."/>
        </authorList>
    </citation>
    <scope>NUCLEOTIDE SEQUENCE [LARGE SCALE GENOMIC DNA]</scope>
    <source>
        <strain evidence="1 2">DSM 11927</strain>
    </source>
</reference>
<dbReference type="AlphaFoldDB" id="A0A495QQP6"/>
<dbReference type="Proteomes" id="UP000268233">
    <property type="component" value="Unassembled WGS sequence"/>
</dbReference>
<keyword evidence="2" id="KW-1185">Reference proteome</keyword>
<organism evidence="1 2">
    <name type="scientific">Haloarcula quadrata</name>
    <dbReference type="NCBI Taxonomy" id="182779"/>
    <lineage>
        <taxon>Archaea</taxon>
        <taxon>Methanobacteriati</taxon>
        <taxon>Methanobacteriota</taxon>
        <taxon>Stenosarchaea group</taxon>
        <taxon>Halobacteria</taxon>
        <taxon>Halobacteriales</taxon>
        <taxon>Haloarculaceae</taxon>
        <taxon>Haloarcula</taxon>
    </lineage>
</organism>
<name>A0A495QQP6_9EURY</name>
<comment type="caution">
    <text evidence="1">The sequence shown here is derived from an EMBL/GenBank/DDBJ whole genome shotgun (WGS) entry which is preliminary data.</text>
</comment>
<evidence type="ECO:0000313" key="1">
    <source>
        <dbReference type="EMBL" id="RKS75824.1"/>
    </source>
</evidence>
<proteinExistence type="predicted"/>
<accession>A0A495QQP6</accession>
<dbReference type="EMBL" id="RBWW01000003">
    <property type="protein sequence ID" value="RKS75824.1"/>
    <property type="molecule type" value="Genomic_DNA"/>
</dbReference>
<sequence>MCDVNMPKCRFLGLKEEKRIEVLGLEMFGRQFYICCVGTREIISSRPREF</sequence>
<protein>
    <submittedName>
        <fullName evidence="1">Uncharacterized protein</fullName>
    </submittedName>
</protein>